<accession>A0A2N6NHT2</accession>
<dbReference type="Proteomes" id="UP000235728">
    <property type="component" value="Unassembled WGS sequence"/>
</dbReference>
<evidence type="ECO:0000313" key="2">
    <source>
        <dbReference type="Proteomes" id="UP000235728"/>
    </source>
</evidence>
<dbReference type="AlphaFoldDB" id="A0A2N6NHT2"/>
<name>A0A2N6NHT2_BEABA</name>
<sequence>MSAEKEASTSIMARPFEISTMGLMFGLKEKKLHVLLLERSINIFEEENPIYDDKRVLLHWNTF</sequence>
<gene>
    <name evidence="1" type="ORF">BM221_007832</name>
</gene>
<protein>
    <submittedName>
        <fullName evidence="1">Uncharacterized protein</fullName>
    </submittedName>
</protein>
<dbReference type="EMBL" id="MRVG01000008">
    <property type="protein sequence ID" value="PMB66835.1"/>
    <property type="molecule type" value="Genomic_DNA"/>
</dbReference>
<organism evidence="1 2">
    <name type="scientific">Beauveria bassiana</name>
    <name type="common">White muscardine disease fungus</name>
    <name type="synonym">Tritirachium shiotae</name>
    <dbReference type="NCBI Taxonomy" id="176275"/>
    <lineage>
        <taxon>Eukaryota</taxon>
        <taxon>Fungi</taxon>
        <taxon>Dikarya</taxon>
        <taxon>Ascomycota</taxon>
        <taxon>Pezizomycotina</taxon>
        <taxon>Sordariomycetes</taxon>
        <taxon>Hypocreomycetidae</taxon>
        <taxon>Hypocreales</taxon>
        <taxon>Cordycipitaceae</taxon>
        <taxon>Beauveria</taxon>
    </lineage>
</organism>
<proteinExistence type="predicted"/>
<reference evidence="1 2" key="1">
    <citation type="journal article" date="2016" name="Appl. Microbiol. Biotechnol.">
        <title>Characterization of T-DNA insertion mutants with decreased virulence in the entomopathogenic fungus Beauveria bassiana JEF-007.</title>
        <authorList>
            <person name="Kim S."/>
            <person name="Lee S.J."/>
            <person name="Nai Y.S."/>
            <person name="Yu J.S."/>
            <person name="Lee M.R."/>
            <person name="Yang Y.T."/>
            <person name="Kim J.S."/>
        </authorList>
    </citation>
    <scope>NUCLEOTIDE SEQUENCE [LARGE SCALE GENOMIC DNA]</scope>
    <source>
        <strain evidence="1 2">JEF-007</strain>
    </source>
</reference>
<evidence type="ECO:0000313" key="1">
    <source>
        <dbReference type="EMBL" id="PMB66835.1"/>
    </source>
</evidence>
<comment type="caution">
    <text evidence="1">The sequence shown here is derived from an EMBL/GenBank/DDBJ whole genome shotgun (WGS) entry which is preliminary data.</text>
</comment>